<evidence type="ECO:0000313" key="3">
    <source>
        <dbReference type="EMBL" id="MFC3994518.1"/>
    </source>
</evidence>
<evidence type="ECO:0008006" key="5">
    <source>
        <dbReference type="Google" id="ProtNLM"/>
    </source>
</evidence>
<evidence type="ECO:0000313" key="4">
    <source>
        <dbReference type="Proteomes" id="UP001595847"/>
    </source>
</evidence>
<feature type="region of interest" description="Disordered" evidence="1">
    <location>
        <begin position="288"/>
        <end position="315"/>
    </location>
</feature>
<accession>A0ABV8FI95</accession>
<dbReference type="EMBL" id="JBHSBH010000002">
    <property type="protein sequence ID" value="MFC3994518.1"/>
    <property type="molecule type" value="Genomic_DNA"/>
</dbReference>
<name>A0ABV8FI95_9ACTN</name>
<protein>
    <recommendedName>
        <fullName evidence="5">UDP-N-acetylmuramyl pentapeptide phosphotransferase/UDP-N-acetylglucosamine-1-phosphate transferase</fullName>
    </recommendedName>
</protein>
<evidence type="ECO:0000256" key="1">
    <source>
        <dbReference type="SAM" id="MobiDB-lite"/>
    </source>
</evidence>
<organism evidence="3 4">
    <name type="scientific">Nocardiopsis sediminis</name>
    <dbReference type="NCBI Taxonomy" id="1778267"/>
    <lineage>
        <taxon>Bacteria</taxon>
        <taxon>Bacillati</taxon>
        <taxon>Actinomycetota</taxon>
        <taxon>Actinomycetes</taxon>
        <taxon>Streptosporangiales</taxon>
        <taxon>Nocardiopsidaceae</taxon>
        <taxon>Nocardiopsis</taxon>
    </lineage>
</organism>
<evidence type="ECO:0000256" key="2">
    <source>
        <dbReference type="SAM" id="SignalP"/>
    </source>
</evidence>
<gene>
    <name evidence="3" type="ORF">ACFOVU_01215</name>
</gene>
<reference evidence="4" key="1">
    <citation type="journal article" date="2019" name="Int. J. Syst. Evol. Microbiol.">
        <title>The Global Catalogue of Microorganisms (GCM) 10K type strain sequencing project: providing services to taxonomists for standard genome sequencing and annotation.</title>
        <authorList>
            <consortium name="The Broad Institute Genomics Platform"/>
            <consortium name="The Broad Institute Genome Sequencing Center for Infectious Disease"/>
            <person name="Wu L."/>
            <person name="Ma J."/>
        </authorList>
    </citation>
    <scope>NUCLEOTIDE SEQUENCE [LARGE SCALE GENOMIC DNA]</scope>
    <source>
        <strain evidence="4">TBRC 1826</strain>
    </source>
</reference>
<dbReference type="Proteomes" id="UP001595847">
    <property type="component" value="Unassembled WGS sequence"/>
</dbReference>
<keyword evidence="2" id="KW-0732">Signal</keyword>
<proteinExistence type="predicted"/>
<sequence>MPIPCLTAAARRLRSVCAGGAAAAFGACGARAAYTVLAGHPGQGTVDDVFRVAEHARDVWTRTNFRGHDVTLVEGPALAAGICAGTALAPGVPRPWRAAAVVAAAGSAVFGAYDDVSGSTRSRGFRGHLGALARGEVTTGAIKIAGIGATGLAAATVARGRPLDVLINGAMIAGTANLLNLFDLRPGRAIKVGLAAGAPALTGPAAGIAGAALGAAAAVLPEDLAERAMLGDAGANALGAALGVAAAVSLPRRTRTALLGGVVGLTLASEFVSFSRIITEVPPLRRLDGLGRRTSPAPGPVPVGEPLPPRPAAPPAIPAAAAACA</sequence>
<feature type="chain" id="PRO_5045809535" description="UDP-N-acetylmuramyl pentapeptide phosphotransferase/UDP-N-acetylglucosamine-1-phosphate transferase" evidence="2">
    <location>
        <begin position="33"/>
        <end position="325"/>
    </location>
</feature>
<keyword evidence="4" id="KW-1185">Reference proteome</keyword>
<comment type="caution">
    <text evidence="3">The sequence shown here is derived from an EMBL/GenBank/DDBJ whole genome shotgun (WGS) entry which is preliminary data.</text>
</comment>
<feature type="compositionally biased region" description="Pro residues" evidence="1">
    <location>
        <begin position="297"/>
        <end position="315"/>
    </location>
</feature>
<feature type="signal peptide" evidence="2">
    <location>
        <begin position="1"/>
        <end position="32"/>
    </location>
</feature>
<dbReference type="RefSeq" id="WP_378529385.1">
    <property type="nucleotide sequence ID" value="NZ_JBHSBH010000002.1"/>
</dbReference>